<reference evidence="3" key="1">
    <citation type="submission" date="2017-05" db="EMBL/GenBank/DDBJ databases">
        <authorList>
            <person name="Papadimitriou K."/>
        </authorList>
    </citation>
    <scope>NUCLEOTIDE SEQUENCE [LARGE SCALE GENOMIC DNA]</scope>
    <source>
        <strain evidence="3">ACA-DC 3411</strain>
    </source>
</reference>
<dbReference type="EMBL" id="LT854705">
    <property type="protein sequence ID" value="SMS14381.1"/>
    <property type="molecule type" value="Genomic_DNA"/>
</dbReference>
<evidence type="ECO:0000313" key="3">
    <source>
        <dbReference type="Proteomes" id="UP000195412"/>
    </source>
</evidence>
<keyword evidence="2" id="KW-0121">Carboxypeptidase</keyword>
<organism evidence="2 3">
    <name type="scientific">Levilactobacillus zymae</name>
    <dbReference type="NCBI Taxonomy" id="267363"/>
    <lineage>
        <taxon>Bacteria</taxon>
        <taxon>Bacillati</taxon>
        <taxon>Bacillota</taxon>
        <taxon>Bacilli</taxon>
        <taxon>Lactobacillales</taxon>
        <taxon>Lactobacillaceae</taxon>
        <taxon>Levilactobacillus</taxon>
    </lineage>
</organism>
<keyword evidence="2" id="KW-0645">Protease</keyword>
<sequence>MQKWIQGTLALGLGLGLWTGLTTTAAASQQYSAQRSNSVRLIWRRSMGRHAMTATRGARYSKHLGLRYGDNDVTTHVTWYTDAHEKLYEKAKHVSAIYYHVVSADGTLQGWIWRGYLKEGAAKSSPTPTPTTAQQTTTTVDPNDLDPDDRQYLYDIQHAPAYAATIRALFPGTVNDQNLVQAAGQAAYTTDGEESPTTSENGRLIRLQSVNTANQQHIDPSQYARLLSAAGYPANQRAKFAGWHIGVAIHTTETDEGINQGAVFIYLQPTA</sequence>
<dbReference type="EC" id="3.4.16.4" evidence="2"/>
<dbReference type="GO" id="GO:0009002">
    <property type="term" value="F:serine-type D-Ala-D-Ala carboxypeptidase activity"/>
    <property type="evidence" value="ECO:0007669"/>
    <property type="project" value="UniProtKB-EC"/>
</dbReference>
<feature type="compositionally biased region" description="Low complexity" evidence="1">
    <location>
        <begin position="130"/>
        <end position="139"/>
    </location>
</feature>
<feature type="region of interest" description="Disordered" evidence="1">
    <location>
        <begin position="121"/>
        <end position="146"/>
    </location>
</feature>
<dbReference type="KEGG" id="lzy:LZ3411_1331"/>
<proteinExistence type="predicted"/>
<gene>
    <name evidence="2" type="ORF">LZ3411_1331</name>
</gene>
<dbReference type="RefSeq" id="WP_087742073.1">
    <property type="nucleotide sequence ID" value="NZ_LT854705.1"/>
</dbReference>
<evidence type="ECO:0000313" key="2">
    <source>
        <dbReference type="EMBL" id="SMS14381.1"/>
    </source>
</evidence>
<keyword evidence="2" id="KW-0378">Hydrolase</keyword>
<protein>
    <submittedName>
        <fullName evidence="2">D-alanyl-D-alanine carboxypeptidase</fullName>
        <ecNumber evidence="2">3.4.16.4</ecNumber>
    </submittedName>
</protein>
<name>A0A1Y6JZ22_9LACO</name>
<dbReference type="AlphaFoldDB" id="A0A1Y6JZ22"/>
<evidence type="ECO:0000256" key="1">
    <source>
        <dbReference type="SAM" id="MobiDB-lite"/>
    </source>
</evidence>
<accession>A0A1Y6JZ22</accession>
<dbReference type="Proteomes" id="UP000195412">
    <property type="component" value="Chromosome I"/>
</dbReference>